<keyword evidence="3" id="KW-1185">Reference proteome</keyword>
<evidence type="ECO:0000313" key="3">
    <source>
        <dbReference type="Proteomes" id="UP000618931"/>
    </source>
</evidence>
<dbReference type="RefSeq" id="WP_196295547.1">
    <property type="nucleotide sequence ID" value="NZ_JADQDM010000023.1"/>
</dbReference>
<gene>
    <name evidence="2" type="ORF">I2H31_23705</name>
</gene>
<dbReference type="EMBL" id="JADQDM010000023">
    <property type="protein sequence ID" value="MBF9224130.1"/>
    <property type="molecule type" value="Genomic_DNA"/>
</dbReference>
<accession>A0ABS0IB03</accession>
<sequence length="164" mass="17940">MTASDKLEIMLREGSFLVGVGGSLIALSSLLVKLSNSEYALDELIIGAAFIVFGLGLVYHSVDKHKLLWALAADPSLVTGTLEPARTTTEEIDGTTFYRVAYDYQFDGMTYSHCVETSRPEKYGAQESIFIQRSRPANAVFAADLPSVVREKLLSATSNQFHAQ</sequence>
<keyword evidence="1" id="KW-0812">Transmembrane</keyword>
<evidence type="ECO:0000256" key="1">
    <source>
        <dbReference type="SAM" id="Phobius"/>
    </source>
</evidence>
<comment type="caution">
    <text evidence="2">The sequence shown here is derived from an EMBL/GenBank/DDBJ whole genome shotgun (WGS) entry which is preliminary data.</text>
</comment>
<evidence type="ECO:0000313" key="2">
    <source>
        <dbReference type="EMBL" id="MBF9224130.1"/>
    </source>
</evidence>
<keyword evidence="1" id="KW-0472">Membrane</keyword>
<feature type="transmembrane region" description="Helical" evidence="1">
    <location>
        <begin position="44"/>
        <end position="62"/>
    </location>
</feature>
<feature type="transmembrane region" description="Helical" evidence="1">
    <location>
        <begin position="14"/>
        <end position="32"/>
    </location>
</feature>
<dbReference type="Proteomes" id="UP000618931">
    <property type="component" value="Unassembled WGS sequence"/>
</dbReference>
<evidence type="ECO:0008006" key="4">
    <source>
        <dbReference type="Google" id="ProtNLM"/>
    </source>
</evidence>
<name>A0ABS0IB03_9BACT</name>
<organism evidence="2 3">
    <name type="scientific">Hymenobacter ruricola</name>
    <dbReference type="NCBI Taxonomy" id="2791023"/>
    <lineage>
        <taxon>Bacteria</taxon>
        <taxon>Pseudomonadati</taxon>
        <taxon>Bacteroidota</taxon>
        <taxon>Cytophagia</taxon>
        <taxon>Cytophagales</taxon>
        <taxon>Hymenobacteraceae</taxon>
        <taxon>Hymenobacter</taxon>
    </lineage>
</organism>
<protein>
    <recommendedName>
        <fullName evidence="4">DUF3592 domain-containing protein</fullName>
    </recommendedName>
</protein>
<proteinExistence type="predicted"/>
<keyword evidence="1" id="KW-1133">Transmembrane helix</keyword>
<reference evidence="2 3" key="1">
    <citation type="submission" date="2020-11" db="EMBL/GenBank/DDBJ databases">
        <authorList>
            <person name="Kim M.K."/>
        </authorList>
    </citation>
    <scope>NUCLEOTIDE SEQUENCE [LARGE SCALE GENOMIC DNA]</scope>
    <source>
        <strain evidence="2 3">BT662</strain>
    </source>
</reference>